<sequence>MKNALKHGRIQRFINPLLTLSLLTFAAVSAGVHAENWQVNAGHSNISFVSTKKVDIAEVHRFKQLQGSLSEQGQLALVVDLASVDTGISIRDERMASLLFEVAKFPKLELTAQVNPKLIDDLPLGATLVTQVAVKIHLHGLEQTKDIDVLVAKLTPSKLVVTSMKPVIVMADEFNLGAGVNKLRDIAGLSSSSISMSVPVSFVLTLSQKVSNK</sequence>
<reference evidence="3 4" key="1">
    <citation type="submission" date="2006-03" db="EMBL/GenBank/DDBJ databases">
        <title>Complete sequence of Shewanella denitrificans OS217.</title>
        <authorList>
            <consortium name="US DOE Joint Genome Institute"/>
            <person name="Copeland A."/>
            <person name="Lucas S."/>
            <person name="Lapidus A."/>
            <person name="Barry K."/>
            <person name="Detter J.C."/>
            <person name="Glavina del Rio T."/>
            <person name="Hammon N."/>
            <person name="Israni S."/>
            <person name="Dalin E."/>
            <person name="Tice H."/>
            <person name="Pitluck S."/>
            <person name="Brettin T."/>
            <person name="Bruce D."/>
            <person name="Han C."/>
            <person name="Tapia R."/>
            <person name="Gilna P."/>
            <person name="Kiss H."/>
            <person name="Schmutz J."/>
            <person name="Larimer F."/>
            <person name="Land M."/>
            <person name="Hauser L."/>
            <person name="Kyrpides N."/>
            <person name="Lykidis A."/>
            <person name="Richardson P."/>
        </authorList>
    </citation>
    <scope>NUCLEOTIDE SEQUENCE [LARGE SCALE GENOMIC DNA]</scope>
    <source>
        <strain evidence="4">OS217 / ATCC BAA-1090 / DSM 15013</strain>
    </source>
</reference>
<feature type="domain" description="Lipid/polyisoprenoid-binding YceI-like" evidence="2">
    <location>
        <begin position="36"/>
        <end position="207"/>
    </location>
</feature>
<dbReference type="HOGENOM" id="CLU_102556_0_0_6"/>
<dbReference type="Proteomes" id="UP000001982">
    <property type="component" value="Chromosome"/>
</dbReference>
<protein>
    <submittedName>
        <fullName evidence="3">YceI</fullName>
    </submittedName>
</protein>
<keyword evidence="1" id="KW-0732">Signal</keyword>
<dbReference type="InterPro" id="IPR036761">
    <property type="entry name" value="TTHA0802/YceI-like_sf"/>
</dbReference>
<feature type="chain" id="PRO_5004181529" evidence="1">
    <location>
        <begin position="35"/>
        <end position="213"/>
    </location>
</feature>
<dbReference type="EMBL" id="CP000302">
    <property type="protein sequence ID" value="ABE55555.1"/>
    <property type="molecule type" value="Genomic_DNA"/>
</dbReference>
<dbReference type="InterPro" id="IPR007372">
    <property type="entry name" value="Lipid/polyisoprenoid-bd_YceI"/>
</dbReference>
<evidence type="ECO:0000313" key="4">
    <source>
        <dbReference type="Proteomes" id="UP000001982"/>
    </source>
</evidence>
<dbReference type="eggNOG" id="COG2353">
    <property type="taxonomic scope" value="Bacteria"/>
</dbReference>
<proteinExistence type="predicted"/>
<dbReference type="SUPFAM" id="SSF101874">
    <property type="entry name" value="YceI-like"/>
    <property type="match status" value="1"/>
</dbReference>
<dbReference type="KEGG" id="sdn:Sden_2275"/>
<dbReference type="OrthoDB" id="9793816at2"/>
<evidence type="ECO:0000259" key="2">
    <source>
        <dbReference type="SMART" id="SM00867"/>
    </source>
</evidence>
<dbReference type="STRING" id="318161.Sden_2275"/>
<name>Q12LX1_SHEDO</name>
<dbReference type="PIRSF" id="PIRSF029811">
    <property type="entry name" value="UCP029811"/>
    <property type="match status" value="1"/>
</dbReference>
<dbReference type="SMART" id="SM00867">
    <property type="entry name" value="YceI"/>
    <property type="match status" value="1"/>
</dbReference>
<dbReference type="InterPro" id="IPR027016">
    <property type="entry name" value="UCP029811"/>
</dbReference>
<keyword evidence="4" id="KW-1185">Reference proteome</keyword>
<feature type="signal peptide" evidence="1">
    <location>
        <begin position="1"/>
        <end position="34"/>
    </location>
</feature>
<gene>
    <name evidence="3" type="ordered locus">Sden_2275</name>
</gene>
<evidence type="ECO:0000313" key="3">
    <source>
        <dbReference type="EMBL" id="ABE55555.1"/>
    </source>
</evidence>
<dbReference type="RefSeq" id="WP_011496706.1">
    <property type="nucleotide sequence ID" value="NC_007954.1"/>
</dbReference>
<organism evidence="3 4">
    <name type="scientific">Shewanella denitrificans (strain OS217 / ATCC BAA-1090 / DSM 15013)</name>
    <dbReference type="NCBI Taxonomy" id="318161"/>
    <lineage>
        <taxon>Bacteria</taxon>
        <taxon>Pseudomonadati</taxon>
        <taxon>Pseudomonadota</taxon>
        <taxon>Gammaproteobacteria</taxon>
        <taxon>Alteromonadales</taxon>
        <taxon>Shewanellaceae</taxon>
        <taxon>Shewanella</taxon>
    </lineage>
</organism>
<dbReference type="AlphaFoldDB" id="Q12LX1"/>
<accession>Q12LX1</accession>
<dbReference type="Pfam" id="PF04264">
    <property type="entry name" value="YceI"/>
    <property type="match status" value="1"/>
</dbReference>
<dbReference type="Gene3D" id="2.40.128.110">
    <property type="entry name" value="Lipid/polyisoprenoid-binding, YceI-like"/>
    <property type="match status" value="1"/>
</dbReference>
<evidence type="ECO:0000256" key="1">
    <source>
        <dbReference type="SAM" id="SignalP"/>
    </source>
</evidence>